<evidence type="ECO:0000313" key="1">
    <source>
        <dbReference type="EMBL" id="PKA48428.1"/>
    </source>
</evidence>
<dbReference type="STRING" id="1088818.A0A2H9ZYQ2"/>
<dbReference type="PANTHER" id="PTHR35317:SF28">
    <property type="entry name" value="ZINC FINGER, CCHC-TYPE, RIBONUCLEASE H-LIKE DOMAIN, GAG-PRE-INTEGRASE DOMAIN PROTEIN-RELATED"/>
    <property type="match status" value="1"/>
</dbReference>
<evidence type="ECO:0000313" key="2">
    <source>
        <dbReference type="Proteomes" id="UP000236161"/>
    </source>
</evidence>
<dbReference type="EMBL" id="KZ452395">
    <property type="protein sequence ID" value="PKA48428.1"/>
    <property type="molecule type" value="Genomic_DNA"/>
</dbReference>
<protein>
    <recommendedName>
        <fullName evidence="3">Retrovirus-related Pol polyprotein from transposon TNT 1-94</fullName>
    </recommendedName>
</protein>
<accession>A0A2H9ZYQ2</accession>
<proteinExistence type="predicted"/>
<keyword evidence="2" id="KW-1185">Reference proteome</keyword>
<dbReference type="PANTHER" id="PTHR35317">
    <property type="entry name" value="OS04G0629600 PROTEIN"/>
    <property type="match status" value="1"/>
</dbReference>
<reference evidence="1 2" key="1">
    <citation type="journal article" date="2017" name="Nature">
        <title>The Apostasia genome and the evolution of orchids.</title>
        <authorList>
            <person name="Zhang G.Q."/>
            <person name="Liu K.W."/>
            <person name="Li Z."/>
            <person name="Lohaus R."/>
            <person name="Hsiao Y.Y."/>
            <person name="Niu S.C."/>
            <person name="Wang J.Y."/>
            <person name="Lin Y.C."/>
            <person name="Xu Q."/>
            <person name="Chen L.J."/>
            <person name="Yoshida K."/>
            <person name="Fujiwara S."/>
            <person name="Wang Z.W."/>
            <person name="Zhang Y.Q."/>
            <person name="Mitsuda N."/>
            <person name="Wang M."/>
            <person name="Liu G.H."/>
            <person name="Pecoraro L."/>
            <person name="Huang H.X."/>
            <person name="Xiao X.J."/>
            <person name="Lin M."/>
            <person name="Wu X.Y."/>
            <person name="Wu W.L."/>
            <person name="Chen Y.Y."/>
            <person name="Chang S.B."/>
            <person name="Sakamoto S."/>
            <person name="Ohme-Takagi M."/>
            <person name="Yagi M."/>
            <person name="Zeng S.J."/>
            <person name="Shen C.Y."/>
            <person name="Yeh C.M."/>
            <person name="Luo Y.B."/>
            <person name="Tsai W.C."/>
            <person name="Van de Peer Y."/>
            <person name="Liu Z.J."/>
        </authorList>
    </citation>
    <scope>NUCLEOTIDE SEQUENCE [LARGE SCALE GENOMIC DNA]</scope>
    <source>
        <strain evidence="2">cv. Shenzhen</strain>
        <tissue evidence="1">Stem</tissue>
    </source>
</reference>
<evidence type="ECO:0008006" key="3">
    <source>
        <dbReference type="Google" id="ProtNLM"/>
    </source>
</evidence>
<dbReference type="Proteomes" id="UP000236161">
    <property type="component" value="Unassembled WGS sequence"/>
</dbReference>
<sequence length="82" mass="9702">MKKKDKKALFLIYQGVDESTFEKIVMTTTSKEVWKILAKTFTGVKKIKKIHLQIVRNRFESLYKEESKSISNYFTRILVIVN</sequence>
<gene>
    <name evidence="1" type="ORF">AXF42_Ash020946</name>
</gene>
<dbReference type="Pfam" id="PF14223">
    <property type="entry name" value="Retrotran_gag_2"/>
    <property type="match status" value="1"/>
</dbReference>
<dbReference type="OrthoDB" id="778665at2759"/>
<dbReference type="AlphaFoldDB" id="A0A2H9ZYQ2"/>
<organism evidence="1 2">
    <name type="scientific">Apostasia shenzhenica</name>
    <dbReference type="NCBI Taxonomy" id="1088818"/>
    <lineage>
        <taxon>Eukaryota</taxon>
        <taxon>Viridiplantae</taxon>
        <taxon>Streptophyta</taxon>
        <taxon>Embryophyta</taxon>
        <taxon>Tracheophyta</taxon>
        <taxon>Spermatophyta</taxon>
        <taxon>Magnoliopsida</taxon>
        <taxon>Liliopsida</taxon>
        <taxon>Asparagales</taxon>
        <taxon>Orchidaceae</taxon>
        <taxon>Apostasioideae</taxon>
        <taxon>Apostasia</taxon>
    </lineage>
</organism>
<name>A0A2H9ZYQ2_9ASPA</name>